<reference evidence="1" key="1">
    <citation type="journal article" date="2014" name="Front. Microbiol.">
        <title>High frequency of phylogenetically diverse reductive dehalogenase-homologous genes in deep subseafloor sedimentary metagenomes.</title>
        <authorList>
            <person name="Kawai M."/>
            <person name="Futagami T."/>
            <person name="Toyoda A."/>
            <person name="Takaki Y."/>
            <person name="Nishi S."/>
            <person name="Hori S."/>
            <person name="Arai W."/>
            <person name="Tsubouchi T."/>
            <person name="Morono Y."/>
            <person name="Uchiyama I."/>
            <person name="Ito T."/>
            <person name="Fujiyama A."/>
            <person name="Inagaki F."/>
            <person name="Takami H."/>
        </authorList>
    </citation>
    <scope>NUCLEOTIDE SEQUENCE</scope>
    <source>
        <strain evidence="1">Expedition CK06-06</strain>
    </source>
</reference>
<comment type="caution">
    <text evidence="1">The sequence shown here is derived from an EMBL/GenBank/DDBJ whole genome shotgun (WGS) entry which is preliminary data.</text>
</comment>
<gene>
    <name evidence="1" type="ORF">S01H1_77808</name>
</gene>
<protein>
    <submittedName>
        <fullName evidence="1">Uncharacterized protein</fullName>
    </submittedName>
</protein>
<dbReference type="EMBL" id="BARS01052324">
    <property type="protein sequence ID" value="GAG52838.1"/>
    <property type="molecule type" value="Genomic_DNA"/>
</dbReference>
<dbReference type="AlphaFoldDB" id="X0YX19"/>
<organism evidence="1">
    <name type="scientific">marine sediment metagenome</name>
    <dbReference type="NCBI Taxonomy" id="412755"/>
    <lineage>
        <taxon>unclassified sequences</taxon>
        <taxon>metagenomes</taxon>
        <taxon>ecological metagenomes</taxon>
    </lineage>
</organism>
<name>X0YX19_9ZZZZ</name>
<accession>X0YX19</accession>
<evidence type="ECO:0000313" key="1">
    <source>
        <dbReference type="EMBL" id="GAG52838.1"/>
    </source>
</evidence>
<proteinExistence type="predicted"/>
<sequence length="226" mass="24190">MAIGDTTGIDAPFPMGWAAVHDGGLDMDGAESNWVNKNFVAGTAGNVAEFYTATTVGPLVPGYGGGGVHLDNTEEIQLSFGNLPPGNYALSFAHTNTANALIYGEKWVFATMRMQEWTTAFAAAGQKSWTDTLVVVEGDDVQTSITSHTSLSTGNLSTPTFYYHLPRDLGNFWNPSPSSDSAENHGFNTGEGRNWMGDPVYSIMLGFSPSTGVENISDVHLYYLGE</sequence>